<proteinExistence type="inferred from homology"/>
<dbReference type="GO" id="GO:0016787">
    <property type="term" value="F:hydrolase activity"/>
    <property type="evidence" value="ECO:0007669"/>
    <property type="project" value="UniProtKB-KW"/>
</dbReference>
<organism evidence="5 6">
    <name type="scientific">Heyndrickxia camelliae</name>
    <dbReference type="NCBI Taxonomy" id="1707093"/>
    <lineage>
        <taxon>Bacteria</taxon>
        <taxon>Bacillati</taxon>
        <taxon>Bacillota</taxon>
        <taxon>Bacilli</taxon>
        <taxon>Bacillales</taxon>
        <taxon>Bacillaceae</taxon>
        <taxon>Heyndrickxia</taxon>
    </lineage>
</organism>
<dbReference type="PANTHER" id="PTHR43046:SF14">
    <property type="entry name" value="MUTT_NUDIX FAMILY PROTEIN"/>
    <property type="match status" value="1"/>
</dbReference>
<dbReference type="Gene3D" id="3.90.79.10">
    <property type="entry name" value="Nucleoside Triphosphate Pyrophosphohydrolase"/>
    <property type="match status" value="1"/>
</dbReference>
<comment type="caution">
    <text evidence="5">The sequence shown here is derived from an EMBL/GenBank/DDBJ whole genome shotgun (WGS) entry which is preliminary data.</text>
</comment>
<dbReference type="PRINTS" id="PR00502">
    <property type="entry name" value="NUDIXFAMILY"/>
</dbReference>
<protein>
    <submittedName>
        <fullName evidence="5">DNA mismatch repair protein MutT</fullName>
    </submittedName>
</protein>
<dbReference type="EMBL" id="PIQO01000005">
    <property type="protein sequence ID" value="PKR85474.1"/>
    <property type="molecule type" value="Genomic_DNA"/>
</dbReference>
<dbReference type="CDD" id="cd04699">
    <property type="entry name" value="NUDIX_MutT_Nudt1"/>
    <property type="match status" value="1"/>
</dbReference>
<evidence type="ECO:0000313" key="5">
    <source>
        <dbReference type="EMBL" id="PKR85474.1"/>
    </source>
</evidence>
<accession>A0A2N3LLP5</accession>
<comment type="similarity">
    <text evidence="3">Belongs to the Nudix hydrolase family.</text>
</comment>
<evidence type="ECO:0000256" key="2">
    <source>
        <dbReference type="ARBA" id="ARBA00022801"/>
    </source>
</evidence>
<reference evidence="5 6" key="1">
    <citation type="submission" date="2017-11" db="EMBL/GenBank/DDBJ databases">
        <title>Bacillus camelliae sp. nov., isolated from pu'er tea.</title>
        <authorList>
            <person name="Niu L."/>
        </authorList>
    </citation>
    <scope>NUCLEOTIDE SEQUENCE [LARGE SCALE GENOMIC DNA]</scope>
    <source>
        <strain evidence="5 6">7578-1</strain>
    </source>
</reference>
<dbReference type="SUPFAM" id="SSF55811">
    <property type="entry name" value="Nudix"/>
    <property type="match status" value="1"/>
</dbReference>
<dbReference type="AlphaFoldDB" id="A0A2N3LLP5"/>
<evidence type="ECO:0000256" key="3">
    <source>
        <dbReference type="RuleBase" id="RU003476"/>
    </source>
</evidence>
<dbReference type="Pfam" id="PF00293">
    <property type="entry name" value="NUDIX"/>
    <property type="match status" value="1"/>
</dbReference>
<dbReference type="PROSITE" id="PS00893">
    <property type="entry name" value="NUDIX_BOX"/>
    <property type="match status" value="1"/>
</dbReference>
<dbReference type="InterPro" id="IPR020084">
    <property type="entry name" value="NUDIX_hydrolase_CS"/>
</dbReference>
<dbReference type="PROSITE" id="PS51462">
    <property type="entry name" value="NUDIX"/>
    <property type="match status" value="1"/>
</dbReference>
<dbReference type="InterPro" id="IPR000086">
    <property type="entry name" value="NUDIX_hydrolase_dom"/>
</dbReference>
<dbReference type="InterPro" id="IPR020476">
    <property type="entry name" value="Nudix_hydrolase"/>
</dbReference>
<evidence type="ECO:0000256" key="1">
    <source>
        <dbReference type="ARBA" id="ARBA00001946"/>
    </source>
</evidence>
<feature type="domain" description="Nudix hydrolase" evidence="4">
    <location>
        <begin position="1"/>
        <end position="133"/>
    </location>
</feature>
<keyword evidence="6" id="KW-1185">Reference proteome</keyword>
<evidence type="ECO:0000259" key="4">
    <source>
        <dbReference type="PROSITE" id="PS51462"/>
    </source>
</evidence>
<sequence>MMVENQMIVGVKGVIIKNGRVLIIKRCNEAHVAGGTWEGVGGKIEFGEDLESALKREVMEEVGLEIQIKQILYATTFQTSPTRQVVIITYLCTCDNKDITLSNEHSDYLWATYDELKTYLPKGILADFERNNVFSLLFA</sequence>
<evidence type="ECO:0000313" key="6">
    <source>
        <dbReference type="Proteomes" id="UP000233440"/>
    </source>
</evidence>
<keyword evidence="2 3" id="KW-0378">Hydrolase</keyword>
<dbReference type="PANTHER" id="PTHR43046">
    <property type="entry name" value="GDP-MANNOSE MANNOSYL HYDROLASE"/>
    <property type="match status" value="1"/>
</dbReference>
<name>A0A2N3LLP5_9BACI</name>
<gene>
    <name evidence="5" type="ORF">CWO92_09745</name>
</gene>
<dbReference type="OrthoDB" id="9787476at2"/>
<dbReference type="InterPro" id="IPR015797">
    <property type="entry name" value="NUDIX_hydrolase-like_dom_sf"/>
</dbReference>
<comment type="cofactor">
    <cofactor evidence="1">
        <name>Mg(2+)</name>
        <dbReference type="ChEBI" id="CHEBI:18420"/>
    </cofactor>
</comment>
<dbReference type="Proteomes" id="UP000233440">
    <property type="component" value="Unassembled WGS sequence"/>
</dbReference>